<reference evidence="2" key="2">
    <citation type="submission" date="2015-01" db="EMBL/GenBank/DDBJ databases">
        <title>Evolutionary Origins and Diversification of the Mycorrhizal Mutualists.</title>
        <authorList>
            <consortium name="DOE Joint Genome Institute"/>
            <consortium name="Mycorrhizal Genomics Consortium"/>
            <person name="Kohler A."/>
            <person name="Kuo A."/>
            <person name="Nagy L.G."/>
            <person name="Floudas D."/>
            <person name="Copeland A."/>
            <person name="Barry K.W."/>
            <person name="Cichocki N."/>
            <person name="Veneault-Fourrey C."/>
            <person name="LaButti K."/>
            <person name="Lindquist E.A."/>
            <person name="Lipzen A."/>
            <person name="Lundell T."/>
            <person name="Morin E."/>
            <person name="Murat C."/>
            <person name="Riley R."/>
            <person name="Ohm R."/>
            <person name="Sun H."/>
            <person name="Tunlid A."/>
            <person name="Henrissat B."/>
            <person name="Grigoriev I.V."/>
            <person name="Hibbett D.S."/>
            <person name="Martin F."/>
        </authorList>
    </citation>
    <scope>NUCLEOTIDE SEQUENCE [LARGE SCALE GENOMIC DNA]</scope>
    <source>
        <strain evidence="2">MUT 4182</strain>
    </source>
</reference>
<name>A0A0C3KKI4_9AGAM</name>
<dbReference type="Proteomes" id="UP000054248">
    <property type="component" value="Unassembled WGS sequence"/>
</dbReference>
<proteinExistence type="predicted"/>
<dbReference type="HOGENOM" id="CLU_1455412_0_0_1"/>
<accession>A0A0C3KKI4</accession>
<reference evidence="1 2" key="1">
    <citation type="submission" date="2014-04" db="EMBL/GenBank/DDBJ databases">
        <authorList>
            <consortium name="DOE Joint Genome Institute"/>
            <person name="Kuo A."/>
            <person name="Girlanda M."/>
            <person name="Perotto S."/>
            <person name="Kohler A."/>
            <person name="Nagy L.G."/>
            <person name="Floudas D."/>
            <person name="Copeland A."/>
            <person name="Barry K.W."/>
            <person name="Cichocki N."/>
            <person name="Veneault-Fourrey C."/>
            <person name="LaButti K."/>
            <person name="Lindquist E.A."/>
            <person name="Lipzen A."/>
            <person name="Lundell T."/>
            <person name="Morin E."/>
            <person name="Murat C."/>
            <person name="Sun H."/>
            <person name="Tunlid A."/>
            <person name="Henrissat B."/>
            <person name="Grigoriev I.V."/>
            <person name="Hibbett D.S."/>
            <person name="Martin F."/>
            <person name="Nordberg H.P."/>
            <person name="Cantor M.N."/>
            <person name="Hua S.X."/>
        </authorList>
    </citation>
    <scope>NUCLEOTIDE SEQUENCE [LARGE SCALE GENOMIC DNA]</scope>
    <source>
        <strain evidence="1 2">MUT 4182</strain>
    </source>
</reference>
<keyword evidence="2" id="KW-1185">Reference proteome</keyword>
<protein>
    <submittedName>
        <fullName evidence="1">Uncharacterized protein</fullName>
    </submittedName>
</protein>
<dbReference type="AlphaFoldDB" id="A0A0C3KKI4"/>
<gene>
    <name evidence="1" type="ORF">M407DRAFT_28534</name>
</gene>
<sequence>MPAPKSDLSLVLSHLEAPKSNPQPTYTLLGSKSTNRDIRQNPPFEQPVPIVHAKGRPSKISKLSSKTIEYLQRLRNAHKEGEIAALVKPKYGYPKTNQVHTKFQYQRPDGKPYDFDKRILRTTQHIRIDITKCPNATLAYLVNNFPKSEVSISKSNLLIPYTPVTQAIAQAYQVLPIDTIIEYDSV</sequence>
<evidence type="ECO:0000313" key="2">
    <source>
        <dbReference type="Proteomes" id="UP000054248"/>
    </source>
</evidence>
<organism evidence="1 2">
    <name type="scientific">Tulasnella calospora MUT 4182</name>
    <dbReference type="NCBI Taxonomy" id="1051891"/>
    <lineage>
        <taxon>Eukaryota</taxon>
        <taxon>Fungi</taxon>
        <taxon>Dikarya</taxon>
        <taxon>Basidiomycota</taxon>
        <taxon>Agaricomycotina</taxon>
        <taxon>Agaricomycetes</taxon>
        <taxon>Cantharellales</taxon>
        <taxon>Tulasnellaceae</taxon>
        <taxon>Tulasnella</taxon>
    </lineage>
</organism>
<dbReference type="EMBL" id="KN823124">
    <property type="protein sequence ID" value="KIO21898.1"/>
    <property type="molecule type" value="Genomic_DNA"/>
</dbReference>
<evidence type="ECO:0000313" key="1">
    <source>
        <dbReference type="EMBL" id="KIO21898.1"/>
    </source>
</evidence>